<dbReference type="PANTHER" id="PTHR43027:SF1">
    <property type="entry name" value="DOXORUBICIN RESISTANCE ABC TRANSPORTER PERMEASE PROTEIN DRRC-RELATED"/>
    <property type="match status" value="1"/>
</dbReference>
<dbReference type="KEGG" id="bha:BH1055"/>
<dbReference type="GO" id="GO:0016020">
    <property type="term" value="C:membrane"/>
    <property type="evidence" value="ECO:0007669"/>
    <property type="project" value="UniProtKB-SubCell"/>
</dbReference>
<reference evidence="7 8" key="1">
    <citation type="journal article" date="2000" name="Nucleic Acids Res.">
        <title>Complete genome sequence of the alkaliphilic bacterium Bacillus halodurans and genomic sequence comparison with Bacillus subtilis.</title>
        <authorList>
            <person name="Takami H."/>
            <person name="Nakasone K."/>
            <person name="Takaki Y."/>
            <person name="Maeno G."/>
            <person name="Sasaki R."/>
            <person name="Masui N."/>
            <person name="Fuji F."/>
            <person name="Hirama C."/>
            <person name="Nakamura Y."/>
            <person name="Ogasawara N."/>
            <person name="Kuhara S."/>
            <person name="Horikoshi K."/>
        </authorList>
    </citation>
    <scope>NUCLEOTIDE SEQUENCE [LARGE SCALE GENOMIC DNA]</scope>
    <source>
        <strain evidence="8">ATCC BAA-125 / DSM 18197 / FERM 7344 / JCM 9153 / C-125</strain>
    </source>
</reference>
<keyword evidence="4 5" id="KW-0472">Membrane</keyword>
<dbReference type="Pfam" id="PF12698">
    <property type="entry name" value="ABC2_membrane_3"/>
    <property type="match status" value="1"/>
</dbReference>
<evidence type="ECO:0000256" key="2">
    <source>
        <dbReference type="ARBA" id="ARBA00022692"/>
    </source>
</evidence>
<dbReference type="eggNOG" id="COG0842">
    <property type="taxonomic scope" value="Bacteria"/>
</dbReference>
<gene>
    <name evidence="7" type="ordered locus">BH1055</name>
</gene>
<evidence type="ECO:0000259" key="6">
    <source>
        <dbReference type="Pfam" id="PF12698"/>
    </source>
</evidence>
<dbReference type="PIR" id="G83781">
    <property type="entry name" value="G83781"/>
</dbReference>
<evidence type="ECO:0000313" key="8">
    <source>
        <dbReference type="Proteomes" id="UP000001258"/>
    </source>
</evidence>
<evidence type="ECO:0000256" key="5">
    <source>
        <dbReference type="SAM" id="Phobius"/>
    </source>
</evidence>
<dbReference type="PANTHER" id="PTHR43027">
    <property type="entry name" value="DOXORUBICIN RESISTANCE ABC TRANSPORTER PERMEASE PROTEIN DRRC-RELATED"/>
    <property type="match status" value="1"/>
</dbReference>
<proteinExistence type="predicted"/>
<feature type="domain" description="ABC-2 type transporter transmembrane" evidence="6">
    <location>
        <begin position="21"/>
        <end position="415"/>
    </location>
</feature>
<feature type="transmembrane region" description="Helical" evidence="5">
    <location>
        <begin position="21"/>
        <end position="39"/>
    </location>
</feature>
<evidence type="ECO:0000256" key="1">
    <source>
        <dbReference type="ARBA" id="ARBA00004141"/>
    </source>
</evidence>
<dbReference type="InterPro" id="IPR013525">
    <property type="entry name" value="ABC2_TM"/>
</dbReference>
<feature type="transmembrane region" description="Helical" evidence="5">
    <location>
        <begin position="337"/>
        <end position="357"/>
    </location>
</feature>
<feature type="transmembrane region" description="Helical" evidence="5">
    <location>
        <begin position="397"/>
        <end position="416"/>
    </location>
</feature>
<dbReference type="HOGENOM" id="CLU_039483_0_4_9"/>
<comment type="subcellular location">
    <subcellularLocation>
        <location evidence="1">Membrane</location>
        <topology evidence="1">Multi-pass membrane protein</topology>
    </subcellularLocation>
</comment>
<dbReference type="OrthoDB" id="3078158at2"/>
<dbReference type="AlphaFoldDB" id="Q9KE03"/>
<feature type="transmembrane region" description="Helical" evidence="5">
    <location>
        <begin position="268"/>
        <end position="292"/>
    </location>
</feature>
<evidence type="ECO:0000313" key="7">
    <source>
        <dbReference type="EMBL" id="BAB04774.1"/>
    </source>
</evidence>
<dbReference type="InterPro" id="IPR052902">
    <property type="entry name" value="ABC-2_transporter"/>
</dbReference>
<evidence type="ECO:0000256" key="4">
    <source>
        <dbReference type="ARBA" id="ARBA00023136"/>
    </source>
</evidence>
<accession>Q9KE03</accession>
<dbReference type="EMBL" id="BA000004">
    <property type="protein sequence ID" value="BAB04774.1"/>
    <property type="molecule type" value="Genomic_DNA"/>
</dbReference>
<keyword evidence="8" id="KW-1185">Reference proteome</keyword>
<evidence type="ECO:0000256" key="3">
    <source>
        <dbReference type="ARBA" id="ARBA00022989"/>
    </source>
</evidence>
<feature type="transmembrane region" description="Helical" evidence="5">
    <location>
        <begin position="304"/>
        <end position="325"/>
    </location>
</feature>
<dbReference type="RefSeq" id="WP_010897225.1">
    <property type="nucleotide sequence ID" value="NC_002570.2"/>
</dbReference>
<sequence>MMIGPFIKKDLLHFIRDRKELAILLLMPFVLISILGFSLKNVMGGDGGDLSVTMVIVDEGSHVTEAGHFQTVLHERGLSKEQVQAFTRVLPHVSLPDLLIDQILDNEQLSFIELTHVDALDEVQRADYDGVIYFPEGYRIATWKQVFLGEDQVPAAQVYLNEKAPLRASIVDQIVDQLYRYWNIQMSLNEIASAQQRIPLEPNWFVPDSVGSWEFFDEREPISSFDYYTVGMCVMFALFVVAFIASYGQLEKQQQVFQRVMLANVSPWVYMISKWVSGTLISFVQLIIVFTLSSLVYQTTFPTVLPFVVITIMFSITVGALAVLMTSFNYRFQTTSLITVFSSGIVSILAFVGGSFFDIGELSESLYRLGQWTPNGAALNSYLYLLSGGELSGLKATFYRLAFMSALFIGCAWLVFPKRGEAQ</sequence>
<feature type="transmembrane region" description="Helical" evidence="5">
    <location>
        <begin position="227"/>
        <end position="247"/>
    </location>
</feature>
<dbReference type="Proteomes" id="UP000001258">
    <property type="component" value="Chromosome"/>
</dbReference>
<name>Q9KE03_HALH5</name>
<keyword evidence="2 5" id="KW-0812">Transmembrane</keyword>
<dbReference type="GO" id="GO:0140359">
    <property type="term" value="F:ABC-type transporter activity"/>
    <property type="evidence" value="ECO:0007669"/>
    <property type="project" value="InterPro"/>
</dbReference>
<keyword evidence="3 5" id="KW-1133">Transmembrane helix</keyword>
<protein>
    <submittedName>
        <fullName evidence="7">BH1055 protein</fullName>
    </submittedName>
</protein>
<dbReference type="STRING" id="272558.gene:10726949"/>
<organism evidence="7 8">
    <name type="scientific">Halalkalibacterium halodurans (strain ATCC BAA-125 / DSM 18197 / FERM 7344 / JCM 9153 / C-125)</name>
    <name type="common">Bacillus halodurans</name>
    <dbReference type="NCBI Taxonomy" id="272558"/>
    <lineage>
        <taxon>Bacteria</taxon>
        <taxon>Bacillati</taxon>
        <taxon>Bacillota</taxon>
        <taxon>Bacilli</taxon>
        <taxon>Bacillales</taxon>
        <taxon>Bacillaceae</taxon>
        <taxon>Halalkalibacterium (ex Joshi et al. 2022)</taxon>
    </lineage>
</organism>